<organism evidence="1 2">
    <name type="scientific">Eretmocerus hayati</name>
    <dbReference type="NCBI Taxonomy" id="131215"/>
    <lineage>
        <taxon>Eukaryota</taxon>
        <taxon>Metazoa</taxon>
        <taxon>Ecdysozoa</taxon>
        <taxon>Arthropoda</taxon>
        <taxon>Hexapoda</taxon>
        <taxon>Insecta</taxon>
        <taxon>Pterygota</taxon>
        <taxon>Neoptera</taxon>
        <taxon>Endopterygota</taxon>
        <taxon>Hymenoptera</taxon>
        <taxon>Apocrita</taxon>
        <taxon>Proctotrupomorpha</taxon>
        <taxon>Chalcidoidea</taxon>
        <taxon>Aphelinidae</taxon>
        <taxon>Aphelininae</taxon>
        <taxon>Eretmocerus</taxon>
    </lineage>
</organism>
<name>A0ACC2PUR2_9HYME</name>
<dbReference type="Proteomes" id="UP001239111">
    <property type="component" value="Chromosome 1"/>
</dbReference>
<dbReference type="EMBL" id="CM056741">
    <property type="protein sequence ID" value="KAJ8686853.1"/>
    <property type="molecule type" value="Genomic_DNA"/>
</dbReference>
<feature type="non-terminal residue" evidence="1">
    <location>
        <position position="1"/>
    </location>
</feature>
<keyword evidence="2" id="KW-1185">Reference proteome</keyword>
<evidence type="ECO:0000313" key="1">
    <source>
        <dbReference type="EMBL" id="KAJ8686853.1"/>
    </source>
</evidence>
<gene>
    <name evidence="1" type="ORF">QAD02_022647</name>
</gene>
<proteinExistence type="predicted"/>
<evidence type="ECO:0000313" key="2">
    <source>
        <dbReference type="Proteomes" id="UP001239111"/>
    </source>
</evidence>
<protein>
    <submittedName>
        <fullName evidence="1">Uncharacterized protein</fullName>
    </submittedName>
</protein>
<comment type="caution">
    <text evidence="1">The sequence shown here is derived from an EMBL/GenBank/DDBJ whole genome shotgun (WGS) entry which is preliminary data.</text>
</comment>
<sequence>DEQQQEEEELQKLQELARKRREAMEAARALARGSEINITRRSRSKQEQQDENAIADGGIKVEVKKERRKMKMKRKRFTGKMKFRCPNVGCDRTYLYKGNVCRHVRFECGIDPHYRCVYCDYNLTNILVIEMPSHMRARQRIDTEDENDEIDVVKVDEEPINDNFNAKKTSHQLELEHAKNLNDDIFNSMRKASLDDQLNHVESLKRQENTNQTKVSATYDLKRFNSCFVKLEVPMIDFALKSAHEQCLTDEPRDPLANGDELDPVGTEMNNNNHGFETAKKRKGGSTKKKSKTKKDSCRCRSLKLKHFPYKKKCFRLHDFGCVYCDFSSISSNDGRLLKHIRERHPNRNIYCKARITFCSLFMRSVKEFRRANKGQFNQQSFHCSKCPSSHRTEDNLQRHMSECGKRFACVWCNYSSYKAVIINGDIDIKEEFEDYHGYFSPNSQTSEFLPSHHAITEYRENPMSSIEVLDATSISLKVMDQLSCNQYNILQNPLSDFRRQKISKNQFWDPSKALHQVIIDNCRPTNAVATVLDSRELGNEIGEDCENKTQPNGIHPKMIRRVPPPEHELLKPVSFKLLDNCQKRKRGRPRKEFNPLLQLLPVAPVLPDPNVVKRKRGRPRKSESLQTSCLEEQPEENFEVSDIESQPKRPIYADMALVAEAEKRTSNNNSDDGFQGFQNEDLQKSLRYLQKWDLVMIHKLSKKKNMKRDLFLKKKSSRFPCKKCSKEFSEKRDLFKHSKFCGAKVEKIYGCPYCKSYRNRYPFNIYSHIRRYHPTCRIFCLDSSSGKHPRENGAAK</sequence>
<reference evidence="1" key="1">
    <citation type="submission" date="2023-04" db="EMBL/GenBank/DDBJ databases">
        <title>A chromosome-level genome assembly of the parasitoid wasp Eretmocerus hayati.</title>
        <authorList>
            <person name="Zhong Y."/>
            <person name="Liu S."/>
            <person name="Liu Y."/>
        </authorList>
    </citation>
    <scope>NUCLEOTIDE SEQUENCE</scope>
    <source>
        <strain evidence="1">ZJU_SS_LIU_2023</strain>
    </source>
</reference>
<accession>A0ACC2PUR2</accession>